<reference evidence="1 2" key="1">
    <citation type="submission" date="2024-01" db="EMBL/GenBank/DDBJ databases">
        <title>The genomes of 5 underutilized Papilionoideae crops provide insights into root nodulation and disease resistanc.</title>
        <authorList>
            <person name="Yuan L."/>
        </authorList>
    </citation>
    <scope>NUCLEOTIDE SEQUENCE [LARGE SCALE GENOMIC DNA]</scope>
    <source>
        <strain evidence="1">ZHUSHIDOU_FW_LH</strain>
        <tissue evidence="1">Leaf</tissue>
    </source>
</reference>
<comment type="caution">
    <text evidence="1">The sequence shown here is derived from an EMBL/GenBank/DDBJ whole genome shotgun (WGS) entry which is preliminary data.</text>
</comment>
<accession>A0AAN9EVJ1</accession>
<protein>
    <submittedName>
        <fullName evidence="1">Uncharacterized protein</fullName>
    </submittedName>
</protein>
<dbReference type="EMBL" id="JAYWIO010000005">
    <property type="protein sequence ID" value="KAK7260703.1"/>
    <property type="molecule type" value="Genomic_DNA"/>
</dbReference>
<gene>
    <name evidence="1" type="ORF">RIF29_26968</name>
</gene>
<keyword evidence="2" id="KW-1185">Reference proteome</keyword>
<dbReference type="AlphaFoldDB" id="A0AAN9EVJ1"/>
<sequence length="152" mass="17243">MGQADDFAKAHLELSEDSNFSTREVSLRKWVMVEDYDGVWFCEMKQDGVKPWVGDSRMVVVSNTAPLSIPPVAALCPNLQGVINCDSVFSSCHHVAGSNKEMLVMTSTEQVDVIEIHHSRKWWTPALTVRPGRKTVIKWESQTWCHKGSRRR</sequence>
<evidence type="ECO:0000313" key="2">
    <source>
        <dbReference type="Proteomes" id="UP001372338"/>
    </source>
</evidence>
<name>A0AAN9EVJ1_CROPI</name>
<evidence type="ECO:0000313" key="1">
    <source>
        <dbReference type="EMBL" id="KAK7260703.1"/>
    </source>
</evidence>
<proteinExistence type="predicted"/>
<dbReference type="Proteomes" id="UP001372338">
    <property type="component" value="Unassembled WGS sequence"/>
</dbReference>
<organism evidence="1 2">
    <name type="scientific">Crotalaria pallida</name>
    <name type="common">Smooth rattlebox</name>
    <name type="synonym">Crotalaria striata</name>
    <dbReference type="NCBI Taxonomy" id="3830"/>
    <lineage>
        <taxon>Eukaryota</taxon>
        <taxon>Viridiplantae</taxon>
        <taxon>Streptophyta</taxon>
        <taxon>Embryophyta</taxon>
        <taxon>Tracheophyta</taxon>
        <taxon>Spermatophyta</taxon>
        <taxon>Magnoliopsida</taxon>
        <taxon>eudicotyledons</taxon>
        <taxon>Gunneridae</taxon>
        <taxon>Pentapetalae</taxon>
        <taxon>rosids</taxon>
        <taxon>fabids</taxon>
        <taxon>Fabales</taxon>
        <taxon>Fabaceae</taxon>
        <taxon>Papilionoideae</taxon>
        <taxon>50 kb inversion clade</taxon>
        <taxon>genistoids sensu lato</taxon>
        <taxon>core genistoids</taxon>
        <taxon>Crotalarieae</taxon>
        <taxon>Crotalaria</taxon>
    </lineage>
</organism>